<reference evidence="3" key="1">
    <citation type="submission" date="2017-02" db="EMBL/GenBank/DDBJ databases">
        <title>Delineation of Paenibacillus larvae strains originating from foulbrood outbreaks.</title>
        <authorList>
            <person name="Beims H."/>
            <person name="Bunk B."/>
            <person name="Sproeer C."/>
            <person name="Mohr K.I."/>
            <person name="Pradella S."/>
            <person name="Guenther G."/>
            <person name="Rohde M."/>
            <person name="von der Ohe W."/>
            <person name="Steinert M."/>
        </authorList>
    </citation>
    <scope>NUCLEOTIDE SEQUENCE [LARGE SCALE GENOMIC DNA]</scope>
    <source>
        <strain evidence="3">Eric_III</strain>
    </source>
</reference>
<gene>
    <name evidence="2" type="ORF">ERICIII_04355</name>
</gene>
<dbReference type="InterPro" id="IPR001959">
    <property type="entry name" value="Transposase"/>
</dbReference>
<dbReference type="Pfam" id="PF01385">
    <property type="entry name" value="OrfB_IS605"/>
    <property type="match status" value="1"/>
</dbReference>
<accession>A0A2L1U654</accession>
<sequence length="132" mass="14937">MSKIGDVKIKLHRQPQGTIKTCTITVKNGKYYACFSCEVDPQQLPVSDKKVGIDLGLLHLAVTLDGTTFEAPKQLRRNESRLKQLQRSVTRKKCGSNRKKKAVRILAKLHERRIAAKTQLATFYNALSYSNH</sequence>
<dbReference type="EMBL" id="CP019655">
    <property type="protein sequence ID" value="AVF28414.1"/>
    <property type="molecule type" value="Genomic_DNA"/>
</dbReference>
<protein>
    <submittedName>
        <fullName evidence="2">Putative transposase</fullName>
    </submittedName>
</protein>
<dbReference type="Proteomes" id="UP000239833">
    <property type="component" value="Chromosome"/>
</dbReference>
<dbReference type="RefSeq" id="WP_158672821.1">
    <property type="nucleotide sequence ID" value="NZ_CP019655.1"/>
</dbReference>
<feature type="domain" description="Probable transposase IS891/IS1136/IS1341" evidence="1">
    <location>
        <begin position="36"/>
        <end position="113"/>
    </location>
</feature>
<organism evidence="2 3">
    <name type="scientific">Paenibacillus larvae subsp. larvae</name>
    <dbReference type="NCBI Taxonomy" id="147375"/>
    <lineage>
        <taxon>Bacteria</taxon>
        <taxon>Bacillati</taxon>
        <taxon>Bacillota</taxon>
        <taxon>Bacilli</taxon>
        <taxon>Bacillales</taxon>
        <taxon>Paenibacillaceae</taxon>
        <taxon>Paenibacillus</taxon>
    </lineage>
</organism>
<proteinExistence type="predicted"/>
<evidence type="ECO:0000313" key="3">
    <source>
        <dbReference type="Proteomes" id="UP000239833"/>
    </source>
</evidence>
<evidence type="ECO:0000313" key="2">
    <source>
        <dbReference type="EMBL" id="AVF28414.1"/>
    </source>
</evidence>
<dbReference type="GeneID" id="64220661"/>
<name>A0A2L1U654_9BACL</name>
<evidence type="ECO:0000259" key="1">
    <source>
        <dbReference type="Pfam" id="PF01385"/>
    </source>
</evidence>
<dbReference type="AlphaFoldDB" id="A0A2L1U654"/>